<name>A0AAD3SYZ0_NEPGR</name>
<dbReference type="PANTHER" id="PTHR43625:SF40">
    <property type="entry name" value="ALDO-KETO REDUCTASE YAKC [NADP(+)]"/>
    <property type="match status" value="1"/>
</dbReference>
<comment type="caution">
    <text evidence="3">The sequence shown here is derived from an EMBL/GenBank/DDBJ whole genome shotgun (WGS) entry which is preliminary data.</text>
</comment>
<evidence type="ECO:0000256" key="2">
    <source>
        <dbReference type="ARBA" id="ARBA00023002"/>
    </source>
</evidence>
<accession>A0AAD3SYZ0</accession>
<dbReference type="Proteomes" id="UP001279734">
    <property type="component" value="Unassembled WGS sequence"/>
</dbReference>
<protein>
    <submittedName>
        <fullName evidence="3">Uncharacterized protein</fullName>
    </submittedName>
</protein>
<dbReference type="GO" id="GO:0016491">
    <property type="term" value="F:oxidoreductase activity"/>
    <property type="evidence" value="ECO:0007669"/>
    <property type="project" value="UniProtKB-KW"/>
</dbReference>
<gene>
    <name evidence="3" type="ORF">Nepgr_020477</name>
</gene>
<proteinExistence type="predicted"/>
<organism evidence="3 4">
    <name type="scientific">Nepenthes gracilis</name>
    <name type="common">Slender pitcher plant</name>
    <dbReference type="NCBI Taxonomy" id="150966"/>
    <lineage>
        <taxon>Eukaryota</taxon>
        <taxon>Viridiplantae</taxon>
        <taxon>Streptophyta</taxon>
        <taxon>Embryophyta</taxon>
        <taxon>Tracheophyta</taxon>
        <taxon>Spermatophyta</taxon>
        <taxon>Magnoliopsida</taxon>
        <taxon>eudicotyledons</taxon>
        <taxon>Gunneridae</taxon>
        <taxon>Pentapetalae</taxon>
        <taxon>Caryophyllales</taxon>
        <taxon>Nepenthaceae</taxon>
        <taxon>Nepenthes</taxon>
    </lineage>
</organism>
<dbReference type="EMBL" id="BSYO01000019">
    <property type="protein sequence ID" value="GMH18636.1"/>
    <property type="molecule type" value="Genomic_DNA"/>
</dbReference>
<dbReference type="InterPro" id="IPR036812">
    <property type="entry name" value="NAD(P)_OxRdtase_dom_sf"/>
</dbReference>
<keyword evidence="1" id="KW-0521">NADP</keyword>
<dbReference type="AlphaFoldDB" id="A0AAD3SYZ0"/>
<dbReference type="PANTHER" id="PTHR43625">
    <property type="entry name" value="AFLATOXIN B1 ALDEHYDE REDUCTASE"/>
    <property type="match status" value="1"/>
</dbReference>
<dbReference type="SUPFAM" id="SSF51430">
    <property type="entry name" value="NAD(P)-linked oxidoreductase"/>
    <property type="match status" value="1"/>
</dbReference>
<evidence type="ECO:0000313" key="4">
    <source>
        <dbReference type="Proteomes" id="UP001279734"/>
    </source>
</evidence>
<evidence type="ECO:0000313" key="3">
    <source>
        <dbReference type="EMBL" id="GMH18636.1"/>
    </source>
</evidence>
<dbReference type="GO" id="GO:0005737">
    <property type="term" value="C:cytoplasm"/>
    <property type="evidence" value="ECO:0007669"/>
    <property type="project" value="TreeGrafter"/>
</dbReference>
<dbReference type="Gene3D" id="3.20.20.100">
    <property type="entry name" value="NADP-dependent oxidoreductase domain"/>
    <property type="match status" value="1"/>
</dbReference>
<evidence type="ECO:0000256" key="1">
    <source>
        <dbReference type="ARBA" id="ARBA00022857"/>
    </source>
</evidence>
<sequence length="144" mass="16914">MDLKARRVVFCRDPTYFRAAYEASLKRRKVDCIDLYYQCGIDTRVPIEVTVSPKKLKLSQMSFSFFLSLSCDWIKCYGSEWRADNELVVWYMGELKKLVEDGKIKYVDFLEARTPTIKRAHAAHPLTTRSLWTRDVEDIVPAHR</sequence>
<keyword evidence="4" id="KW-1185">Reference proteome</keyword>
<reference evidence="3" key="1">
    <citation type="submission" date="2023-05" db="EMBL/GenBank/DDBJ databases">
        <title>Nepenthes gracilis genome sequencing.</title>
        <authorList>
            <person name="Fukushima K."/>
        </authorList>
    </citation>
    <scope>NUCLEOTIDE SEQUENCE</scope>
    <source>
        <strain evidence="3">SING2019-196</strain>
    </source>
</reference>
<keyword evidence="2" id="KW-0560">Oxidoreductase</keyword>
<dbReference type="InterPro" id="IPR050791">
    <property type="entry name" value="Aldo-Keto_reductase"/>
</dbReference>